<evidence type="ECO:0000313" key="6">
    <source>
        <dbReference type="Proteomes" id="UP001153076"/>
    </source>
</evidence>
<dbReference type="Proteomes" id="UP001153076">
    <property type="component" value="Unassembled WGS sequence"/>
</dbReference>
<organism evidence="5 6">
    <name type="scientific">Carnegiea gigantea</name>
    <dbReference type="NCBI Taxonomy" id="171969"/>
    <lineage>
        <taxon>Eukaryota</taxon>
        <taxon>Viridiplantae</taxon>
        <taxon>Streptophyta</taxon>
        <taxon>Embryophyta</taxon>
        <taxon>Tracheophyta</taxon>
        <taxon>Spermatophyta</taxon>
        <taxon>Magnoliopsida</taxon>
        <taxon>eudicotyledons</taxon>
        <taxon>Gunneridae</taxon>
        <taxon>Pentapetalae</taxon>
        <taxon>Caryophyllales</taxon>
        <taxon>Cactineae</taxon>
        <taxon>Cactaceae</taxon>
        <taxon>Cactoideae</taxon>
        <taxon>Echinocereeae</taxon>
        <taxon>Carnegiea</taxon>
    </lineage>
</organism>
<dbReference type="Gene3D" id="3.40.50.300">
    <property type="entry name" value="P-loop containing nucleotide triphosphate hydrolases"/>
    <property type="match status" value="1"/>
</dbReference>
<dbReference type="OrthoDB" id="26838at2759"/>
<evidence type="ECO:0000256" key="2">
    <source>
        <dbReference type="ARBA" id="ARBA00022840"/>
    </source>
</evidence>
<evidence type="ECO:0000259" key="4">
    <source>
        <dbReference type="SMART" id="SM00382"/>
    </source>
</evidence>
<dbReference type="InterPro" id="IPR045735">
    <property type="entry name" value="Spore_III_AA_AAA+_ATPase"/>
</dbReference>
<name>A0A9Q1K801_9CARY</name>
<dbReference type="InterPro" id="IPR003593">
    <property type="entry name" value="AAA+_ATPase"/>
</dbReference>
<dbReference type="SMART" id="SM00382">
    <property type="entry name" value="AAA"/>
    <property type="match status" value="1"/>
</dbReference>
<evidence type="ECO:0000256" key="3">
    <source>
        <dbReference type="SAM" id="MobiDB-lite"/>
    </source>
</evidence>
<dbReference type="Pfam" id="PF19568">
    <property type="entry name" value="Spore_III_AA"/>
    <property type="match status" value="1"/>
</dbReference>
<keyword evidence="2" id="KW-0067">ATP-binding</keyword>
<dbReference type="PROSITE" id="PS51257">
    <property type="entry name" value="PROKAR_LIPOPROTEIN"/>
    <property type="match status" value="1"/>
</dbReference>
<feature type="compositionally biased region" description="Basic and acidic residues" evidence="3">
    <location>
        <begin position="67"/>
        <end position="77"/>
    </location>
</feature>
<sequence>MRALSYGFELVDLQSSWHSIYQTQISTFACLKNAHSISPGSAAIHRTGSGRKAISPSTSAVPSIRSPEIRRPTDRIFPRNGSSLNPPISSPTTSISTTRLDESASELELFLELVPVRMRNALASHEDIEDLIEVVMDLGRKPLARFPSGDWIISDEPVKHEDLQNAISKVGDFSDDNRSGIDRSLHRISAIRNRKMQIIGLTCRVGRAVSGSAEIIRDLVDGGGSILVIGPPGVGKTTMIREIARMLADEHNKRVVIVDTSNEIGGDGDVPHSGIGRARRMQVSNVNMQHNVMIEAVENHMPEAIIIDEIGTELEALAASTIAQRGVQLVGTAHGMTIESIMKNPSLQLLVGGIESVTLGDEEARRRKVQKTVLERKGPPTFSCAVEMISGTECCVHHGLHATVDAILAGKPAPFEIRHMDPEAKSSTNRLEFPEKQLEDLSEFIKHETRSTDEDEHLRSPNPAKSRSTLAANKSVLPVYVYTYKVCFLKL</sequence>
<feature type="compositionally biased region" description="Low complexity" evidence="3">
    <location>
        <begin position="86"/>
        <end position="97"/>
    </location>
</feature>
<dbReference type="PANTHER" id="PTHR20953:SF14">
    <property type="entry name" value="PROTEIN SEEDLING PLASTID DEVELOPMENT 1"/>
    <property type="match status" value="1"/>
</dbReference>
<dbReference type="InterPro" id="IPR027417">
    <property type="entry name" value="P-loop_NTPase"/>
</dbReference>
<dbReference type="SUPFAM" id="SSF52540">
    <property type="entry name" value="P-loop containing nucleoside triphosphate hydrolases"/>
    <property type="match status" value="1"/>
</dbReference>
<dbReference type="CDD" id="cd00009">
    <property type="entry name" value="AAA"/>
    <property type="match status" value="1"/>
</dbReference>
<dbReference type="FunFam" id="3.40.50.300:FF:001088">
    <property type="entry name" value="uncharacterized protein ycf45 isoform X2"/>
    <property type="match status" value="1"/>
</dbReference>
<keyword evidence="1" id="KW-0547">Nucleotide-binding</keyword>
<feature type="domain" description="AAA+ ATPase" evidence="4">
    <location>
        <begin position="222"/>
        <end position="353"/>
    </location>
</feature>
<dbReference type="GO" id="GO:0005524">
    <property type="term" value="F:ATP binding"/>
    <property type="evidence" value="ECO:0007669"/>
    <property type="project" value="UniProtKB-KW"/>
</dbReference>
<reference evidence="5" key="1">
    <citation type="submission" date="2022-04" db="EMBL/GenBank/DDBJ databases">
        <title>Carnegiea gigantea Genome sequencing and assembly v2.</title>
        <authorList>
            <person name="Copetti D."/>
            <person name="Sanderson M.J."/>
            <person name="Burquez A."/>
            <person name="Wojciechowski M.F."/>
        </authorList>
    </citation>
    <scope>NUCLEOTIDE SEQUENCE</scope>
    <source>
        <strain evidence="5">SGP5-SGP5p</strain>
        <tissue evidence="5">Aerial part</tissue>
    </source>
</reference>
<dbReference type="AlphaFoldDB" id="A0A9Q1K801"/>
<keyword evidence="6" id="KW-1185">Reference proteome</keyword>
<evidence type="ECO:0000313" key="5">
    <source>
        <dbReference type="EMBL" id="KAJ8438114.1"/>
    </source>
</evidence>
<accession>A0A9Q1K801</accession>
<evidence type="ECO:0000256" key="1">
    <source>
        <dbReference type="ARBA" id="ARBA00022741"/>
    </source>
</evidence>
<proteinExistence type="predicted"/>
<comment type="caution">
    <text evidence="5">The sequence shown here is derived from an EMBL/GenBank/DDBJ whole genome shotgun (WGS) entry which is preliminary data.</text>
</comment>
<dbReference type="EMBL" id="JAKOGI010000268">
    <property type="protein sequence ID" value="KAJ8438114.1"/>
    <property type="molecule type" value="Genomic_DNA"/>
</dbReference>
<gene>
    <name evidence="5" type="ORF">Cgig2_015371</name>
</gene>
<dbReference type="PANTHER" id="PTHR20953">
    <property type="entry name" value="KINASE-RELATED"/>
    <property type="match status" value="1"/>
</dbReference>
<protein>
    <recommendedName>
        <fullName evidence="4">AAA+ ATPase domain-containing protein</fullName>
    </recommendedName>
</protein>
<feature type="region of interest" description="Disordered" evidence="3">
    <location>
        <begin position="44"/>
        <end position="97"/>
    </location>
</feature>